<dbReference type="PANTHER" id="PTHR30469:SF15">
    <property type="entry name" value="HLYD FAMILY OF SECRETION PROTEINS"/>
    <property type="match status" value="1"/>
</dbReference>
<evidence type="ECO:0000256" key="2">
    <source>
        <dbReference type="SAM" id="Coils"/>
    </source>
</evidence>
<keyword evidence="2" id="KW-0175">Coiled coil</keyword>
<sequence>MRILFIALAVAATLAGCNRGAGADAKAATTPQALLIAPEDVITLKPSAVTAGPLITGSIQPDRRADLRAEVSAVVLAVLKENGQAVQKGDLLVRLDDTSIRDSLLSAQEAERAAGQAFDQAERQFQRLKTLRESGMTSAQQMEDAEIRRNTTQSDLSAAKARVVGARQQLQRTEVRAPFDGIVADRKVSAGDTAQVGKELLKVMDPRSLRFEGLVSSDAIQSIRAGQAVSFRVNGYGSQDFNGRVRLVSPTANPTTRQVEVLVDIAGDAPARLAGLYAEGRVEASSSTALVIPASALVREGDKSWAWRLQGNAIRKVALTVGDRDPRRGDYVVIAGLADGDRLLRHPGGTLKDGQAVQATASAVTASNAASSAVR</sequence>
<gene>
    <name evidence="6" type="ORF">I5803_11340</name>
</gene>
<feature type="signal peptide" evidence="3">
    <location>
        <begin position="1"/>
        <end position="23"/>
    </location>
</feature>
<feature type="domain" description="CusB-like beta-barrel" evidence="4">
    <location>
        <begin position="219"/>
        <end position="284"/>
    </location>
</feature>
<accession>A0A931H4R4</accession>
<dbReference type="Gene3D" id="2.40.30.170">
    <property type="match status" value="1"/>
</dbReference>
<comment type="caution">
    <text evidence="6">The sequence shown here is derived from an EMBL/GenBank/DDBJ whole genome shotgun (WGS) entry which is preliminary data.</text>
</comment>
<feature type="chain" id="PRO_5037898970" evidence="3">
    <location>
        <begin position="24"/>
        <end position="375"/>
    </location>
</feature>
<dbReference type="Gene3D" id="2.40.50.100">
    <property type="match status" value="1"/>
</dbReference>
<dbReference type="Pfam" id="PF25954">
    <property type="entry name" value="Beta-barrel_RND_2"/>
    <property type="match status" value="1"/>
</dbReference>
<proteinExistence type="inferred from homology"/>
<dbReference type="InterPro" id="IPR058647">
    <property type="entry name" value="BSH_CzcB-like"/>
</dbReference>
<dbReference type="Gene3D" id="2.40.420.20">
    <property type="match status" value="1"/>
</dbReference>
<dbReference type="GO" id="GO:1990281">
    <property type="term" value="C:efflux pump complex"/>
    <property type="evidence" value="ECO:0007669"/>
    <property type="project" value="TreeGrafter"/>
</dbReference>
<evidence type="ECO:0000313" key="7">
    <source>
        <dbReference type="Proteomes" id="UP000651050"/>
    </source>
</evidence>
<comment type="similarity">
    <text evidence="1">Belongs to the membrane fusion protein (MFP) (TC 8.A.1) family.</text>
</comment>
<evidence type="ECO:0000256" key="3">
    <source>
        <dbReference type="SAM" id="SignalP"/>
    </source>
</evidence>
<feature type="coiled-coil region" evidence="2">
    <location>
        <begin position="142"/>
        <end position="176"/>
    </location>
</feature>
<feature type="domain" description="CzcB-like barrel-sandwich hybrid" evidence="5">
    <location>
        <begin position="65"/>
        <end position="205"/>
    </location>
</feature>
<evidence type="ECO:0000313" key="6">
    <source>
        <dbReference type="EMBL" id="MBG9388615.1"/>
    </source>
</evidence>
<dbReference type="Gene3D" id="1.10.287.470">
    <property type="entry name" value="Helix hairpin bin"/>
    <property type="match status" value="1"/>
</dbReference>
<dbReference type="AlphaFoldDB" id="A0A931H4R4"/>
<dbReference type="InterPro" id="IPR006143">
    <property type="entry name" value="RND_pump_MFP"/>
</dbReference>
<dbReference type="PANTHER" id="PTHR30469">
    <property type="entry name" value="MULTIDRUG RESISTANCE PROTEIN MDTA"/>
    <property type="match status" value="1"/>
</dbReference>
<dbReference type="Proteomes" id="UP000651050">
    <property type="component" value="Unassembled WGS sequence"/>
</dbReference>
<keyword evidence="3" id="KW-0732">Signal</keyword>
<dbReference type="SUPFAM" id="SSF111369">
    <property type="entry name" value="HlyD-like secretion proteins"/>
    <property type="match status" value="1"/>
</dbReference>
<dbReference type="EMBL" id="JADWYS010000001">
    <property type="protein sequence ID" value="MBG9388615.1"/>
    <property type="molecule type" value="Genomic_DNA"/>
</dbReference>
<reference evidence="6" key="1">
    <citation type="submission" date="2020-11" db="EMBL/GenBank/DDBJ databases">
        <title>Bacterial whole genome sequence for Caenimonas sp. DR4.4.</title>
        <authorList>
            <person name="Le V."/>
            <person name="Ko S.-R."/>
            <person name="Ahn C.-Y."/>
            <person name="Oh H.-M."/>
        </authorList>
    </citation>
    <scope>NUCLEOTIDE SEQUENCE</scope>
    <source>
        <strain evidence="6">DR4.4</strain>
    </source>
</reference>
<dbReference type="Pfam" id="PF25973">
    <property type="entry name" value="BSH_CzcB"/>
    <property type="match status" value="1"/>
</dbReference>
<dbReference type="RefSeq" id="WP_196986467.1">
    <property type="nucleotide sequence ID" value="NZ_JADWYS010000001.1"/>
</dbReference>
<evidence type="ECO:0000259" key="5">
    <source>
        <dbReference type="Pfam" id="PF25973"/>
    </source>
</evidence>
<name>A0A931H4R4_9BURK</name>
<dbReference type="InterPro" id="IPR058792">
    <property type="entry name" value="Beta-barrel_RND_2"/>
</dbReference>
<evidence type="ECO:0000256" key="1">
    <source>
        <dbReference type="ARBA" id="ARBA00009477"/>
    </source>
</evidence>
<dbReference type="GO" id="GO:0015562">
    <property type="term" value="F:efflux transmembrane transporter activity"/>
    <property type="evidence" value="ECO:0007669"/>
    <property type="project" value="TreeGrafter"/>
</dbReference>
<organism evidence="6 7">
    <name type="scientific">Caenimonas aquaedulcis</name>
    <dbReference type="NCBI Taxonomy" id="2793270"/>
    <lineage>
        <taxon>Bacteria</taxon>
        <taxon>Pseudomonadati</taxon>
        <taxon>Pseudomonadota</taxon>
        <taxon>Betaproteobacteria</taxon>
        <taxon>Burkholderiales</taxon>
        <taxon>Comamonadaceae</taxon>
        <taxon>Caenimonas</taxon>
    </lineage>
</organism>
<dbReference type="NCBIfam" id="TIGR01730">
    <property type="entry name" value="RND_mfp"/>
    <property type="match status" value="1"/>
</dbReference>
<evidence type="ECO:0000259" key="4">
    <source>
        <dbReference type="Pfam" id="PF25954"/>
    </source>
</evidence>
<dbReference type="PROSITE" id="PS51257">
    <property type="entry name" value="PROKAR_LIPOPROTEIN"/>
    <property type="match status" value="1"/>
</dbReference>
<protein>
    <submittedName>
        <fullName evidence="6">Efflux RND transporter periplasmic adaptor subunit</fullName>
    </submittedName>
</protein>
<keyword evidence="7" id="KW-1185">Reference proteome</keyword>